<organism evidence="1 2">
    <name type="scientific">Yersinia pestis bv. Antiqua (strain Antiqua)</name>
    <dbReference type="NCBI Taxonomy" id="360102"/>
    <lineage>
        <taxon>Bacteria</taxon>
        <taxon>Pseudomonadati</taxon>
        <taxon>Pseudomonadota</taxon>
        <taxon>Gammaproteobacteria</taxon>
        <taxon>Enterobacterales</taxon>
        <taxon>Yersiniaceae</taxon>
        <taxon>Yersinia</taxon>
    </lineage>
</organism>
<name>A0A0H2Y7N7_YERPA</name>
<reference evidence="1 2" key="1">
    <citation type="journal article" date="2006" name="J. Bacteriol.">
        <title>Complete genome sequence of Yersinia pestis strains Antiqua and Nepal516: evidence of gene reduction in an emerging pathogen.</title>
        <authorList>
            <person name="Chain P.S."/>
            <person name="Hu P."/>
            <person name="Malfatti S.A."/>
            <person name="Radnedge L."/>
            <person name="Larimer F."/>
            <person name="Vergez L.M."/>
            <person name="Worsham P."/>
            <person name="Chu M.C."/>
            <person name="Andersen G.L."/>
        </authorList>
    </citation>
    <scope>NUCLEOTIDE SEQUENCE [LARGE SCALE GENOMIC DNA]</scope>
    <source>
        <strain evidence="1 2">Antiqua</strain>
    </source>
</reference>
<evidence type="ECO:0000313" key="2">
    <source>
        <dbReference type="Proteomes" id="UP000001971"/>
    </source>
</evidence>
<dbReference type="EMBL" id="CP000308">
    <property type="protein sequence ID" value="ABG13740.1"/>
    <property type="molecule type" value="Genomic_DNA"/>
</dbReference>
<dbReference type="KEGG" id="ypa:YPA_1774"/>
<evidence type="ECO:0000313" key="1">
    <source>
        <dbReference type="EMBL" id="ABG13740.1"/>
    </source>
</evidence>
<sequence length="59" mass="6771" precursor="true">MTEINFLRKISKISHSRPPHFSHHLCRKVKNKKASTMGGFGAIFRFYSYAQASCNQALK</sequence>
<gene>
    <name evidence="1" type="ordered locus">YPA_1774</name>
</gene>
<protein>
    <submittedName>
        <fullName evidence="1">Uncharacterized protein</fullName>
    </submittedName>
</protein>
<dbReference type="Proteomes" id="UP000001971">
    <property type="component" value="Chromosome"/>
</dbReference>
<accession>A0A0H2Y7N7</accession>
<dbReference type="AlphaFoldDB" id="A0A0H2Y7N7"/>
<proteinExistence type="predicted"/>